<name>A0A1G5FWE6_9BACT</name>
<evidence type="ECO:0000256" key="2">
    <source>
        <dbReference type="ARBA" id="ARBA00004989"/>
    </source>
</evidence>
<comment type="similarity">
    <text evidence="3 12">In the C-terminal section; belongs to the phosphate acetyltransferase and butyryltransferase family.</text>
</comment>
<evidence type="ECO:0000256" key="12">
    <source>
        <dbReference type="PIRNR" id="PIRNR006107"/>
    </source>
</evidence>
<feature type="domain" description="Phosphate acetyl/butaryl transferase" evidence="14">
    <location>
        <begin position="373"/>
        <end position="692"/>
    </location>
</feature>
<evidence type="ECO:0000256" key="5">
    <source>
        <dbReference type="ARBA" id="ARBA00011643"/>
    </source>
</evidence>
<dbReference type="EC" id="2.3.1.8" evidence="6 12"/>
<evidence type="ECO:0000256" key="6">
    <source>
        <dbReference type="ARBA" id="ARBA00012707"/>
    </source>
</evidence>
<evidence type="ECO:0000256" key="11">
    <source>
        <dbReference type="ARBA" id="ARBA00031108"/>
    </source>
</evidence>
<dbReference type="InterPro" id="IPR027417">
    <property type="entry name" value="P-loop_NTPase"/>
</dbReference>
<dbReference type="InterPro" id="IPR004614">
    <property type="entry name" value="P_AcTrfase"/>
</dbReference>
<keyword evidence="8 12" id="KW-0963">Cytoplasm</keyword>
<keyword evidence="13" id="KW-0175">Coiled coil</keyword>
<dbReference type="Proteomes" id="UP000198870">
    <property type="component" value="Unassembled WGS sequence"/>
</dbReference>
<dbReference type="Pfam" id="PF13500">
    <property type="entry name" value="AAA_26"/>
    <property type="match status" value="1"/>
</dbReference>
<dbReference type="GO" id="GO:0005737">
    <property type="term" value="C:cytoplasm"/>
    <property type="evidence" value="ECO:0007669"/>
    <property type="project" value="UniProtKB-SubCell"/>
</dbReference>
<evidence type="ECO:0000256" key="3">
    <source>
        <dbReference type="ARBA" id="ARBA00008756"/>
    </source>
</evidence>
<evidence type="ECO:0000256" key="8">
    <source>
        <dbReference type="ARBA" id="ARBA00022490"/>
    </source>
</evidence>
<evidence type="ECO:0000259" key="14">
    <source>
        <dbReference type="Pfam" id="PF01515"/>
    </source>
</evidence>
<evidence type="ECO:0000256" key="4">
    <source>
        <dbReference type="ARBA" id="ARBA00009786"/>
    </source>
</evidence>
<accession>A0A1G5FWE6</accession>
<dbReference type="EMBL" id="FMUX01000009">
    <property type="protein sequence ID" value="SCY43519.1"/>
    <property type="molecule type" value="Genomic_DNA"/>
</dbReference>
<comment type="pathway">
    <text evidence="2 12">Metabolic intermediate biosynthesis; acetyl-CoA biosynthesis; acetyl-CoA from acetate: step 2/2.</text>
</comment>
<dbReference type="Gene3D" id="3.40.50.10950">
    <property type="match status" value="1"/>
</dbReference>
<comment type="catalytic activity">
    <reaction evidence="12">
        <text>acetyl-CoA + phosphate = acetyl phosphate + CoA</text>
        <dbReference type="Rhea" id="RHEA:19521"/>
        <dbReference type="ChEBI" id="CHEBI:22191"/>
        <dbReference type="ChEBI" id="CHEBI:43474"/>
        <dbReference type="ChEBI" id="CHEBI:57287"/>
        <dbReference type="ChEBI" id="CHEBI:57288"/>
        <dbReference type="EC" id="2.3.1.8"/>
    </reaction>
</comment>
<dbReference type="UniPathway" id="UPA00340">
    <property type="reaction ID" value="UER00459"/>
</dbReference>
<dbReference type="AlphaFoldDB" id="A0A1G5FWE6"/>
<dbReference type="FunFam" id="3.40.50.10750:FF:000001">
    <property type="entry name" value="Phosphate acetyltransferase"/>
    <property type="match status" value="1"/>
</dbReference>
<dbReference type="InterPro" id="IPR042112">
    <property type="entry name" value="P_AcTrfase_dom2"/>
</dbReference>
<dbReference type="NCBIfam" id="NF007233">
    <property type="entry name" value="PRK09653.1"/>
    <property type="match status" value="1"/>
</dbReference>
<dbReference type="NCBIfam" id="NF004167">
    <property type="entry name" value="PRK05632.1"/>
    <property type="match status" value="1"/>
</dbReference>
<evidence type="ECO:0000256" key="1">
    <source>
        <dbReference type="ARBA" id="ARBA00004496"/>
    </source>
</evidence>
<comment type="domain">
    <text evidence="12">The N-terminal region seems to be important for proper quaternary structure. The C-terminal region contains the substrate-binding site.</text>
</comment>
<dbReference type="PANTHER" id="PTHR43356:SF3">
    <property type="entry name" value="PHOSPHATE ACETYLTRANSFERASE"/>
    <property type="match status" value="1"/>
</dbReference>
<dbReference type="InterPro" id="IPR010766">
    <property type="entry name" value="DRTGG"/>
</dbReference>
<keyword evidence="9 12" id="KW-0808">Transferase</keyword>
<comment type="function">
    <text evidence="12">Involved in acetate metabolism.</text>
</comment>
<dbReference type="Pfam" id="PF01515">
    <property type="entry name" value="PTA_PTB"/>
    <property type="match status" value="1"/>
</dbReference>
<dbReference type="NCBIfam" id="TIGR00651">
    <property type="entry name" value="pta"/>
    <property type="match status" value="1"/>
</dbReference>
<comment type="similarity">
    <text evidence="4 12">In the N-terminal section; belongs to the CobB/CobQ family.</text>
</comment>
<dbReference type="Gene3D" id="3.40.50.10750">
    <property type="entry name" value="Isocitrate/Isopropylmalate dehydrogenase-like"/>
    <property type="match status" value="1"/>
</dbReference>
<dbReference type="Pfam" id="PF07085">
    <property type="entry name" value="DRTGG"/>
    <property type="match status" value="1"/>
</dbReference>
<dbReference type="PIRSF" id="PIRSF006107">
    <property type="entry name" value="PhpActrans_proteobac"/>
    <property type="match status" value="1"/>
</dbReference>
<dbReference type="SUPFAM" id="SSF52540">
    <property type="entry name" value="P-loop containing nucleoside triphosphate hydrolases"/>
    <property type="match status" value="1"/>
</dbReference>
<evidence type="ECO:0000313" key="17">
    <source>
        <dbReference type="Proteomes" id="UP000198870"/>
    </source>
</evidence>
<dbReference type="OrthoDB" id="9808984at2"/>
<protein>
    <recommendedName>
        <fullName evidence="7 12">Phosphate acetyltransferase</fullName>
        <ecNumber evidence="6 12">2.3.1.8</ecNumber>
    </recommendedName>
    <alternativeName>
        <fullName evidence="11 12">Phosphotransacetylase</fullName>
    </alternativeName>
</protein>
<reference evidence="16 17" key="1">
    <citation type="submission" date="2016-10" db="EMBL/GenBank/DDBJ databases">
        <authorList>
            <person name="de Groot N.N."/>
        </authorList>
    </citation>
    <scope>NUCLEOTIDE SEQUENCE [LARGE SCALE GENOMIC DNA]</scope>
    <source>
        <strain evidence="16 17">AA1</strain>
    </source>
</reference>
<dbReference type="InterPro" id="IPR028979">
    <property type="entry name" value="Ser_kin/Pase_Hpr-like_N_sf"/>
</dbReference>
<dbReference type="SUPFAM" id="SSF53659">
    <property type="entry name" value="Isocitrate/Isopropylmalate dehydrogenase-like"/>
    <property type="match status" value="1"/>
</dbReference>
<dbReference type="PANTHER" id="PTHR43356">
    <property type="entry name" value="PHOSPHATE ACETYLTRANSFERASE"/>
    <property type="match status" value="1"/>
</dbReference>
<dbReference type="Gene3D" id="3.40.50.300">
    <property type="entry name" value="P-loop containing nucleotide triphosphate hydrolases"/>
    <property type="match status" value="1"/>
</dbReference>
<evidence type="ECO:0000259" key="15">
    <source>
        <dbReference type="Pfam" id="PF07085"/>
    </source>
</evidence>
<feature type="coiled-coil region" evidence="13">
    <location>
        <begin position="82"/>
        <end position="109"/>
    </location>
</feature>
<dbReference type="InterPro" id="IPR042113">
    <property type="entry name" value="P_AcTrfase_dom1"/>
</dbReference>
<proteinExistence type="inferred from homology"/>
<gene>
    <name evidence="16" type="ORF">SAMN05216233_10940</name>
</gene>
<comment type="subunit">
    <text evidence="5">Homohexamer.</text>
</comment>
<feature type="domain" description="DRTGG" evidence="15">
    <location>
        <begin position="215"/>
        <end position="329"/>
    </location>
</feature>
<dbReference type="STRING" id="419481.SAMN05216233_10940"/>
<keyword evidence="10 12" id="KW-0012">Acyltransferase</keyword>
<evidence type="ECO:0000313" key="16">
    <source>
        <dbReference type="EMBL" id="SCY43519.1"/>
    </source>
</evidence>
<dbReference type="SUPFAM" id="SSF75138">
    <property type="entry name" value="HprK N-terminal domain-like"/>
    <property type="match status" value="1"/>
</dbReference>
<dbReference type="InterPro" id="IPR050500">
    <property type="entry name" value="Phos_Acetyltrans/Butyryltrans"/>
</dbReference>
<dbReference type="InterPro" id="IPR002505">
    <property type="entry name" value="PTA_PTB"/>
</dbReference>
<evidence type="ECO:0000256" key="10">
    <source>
        <dbReference type="ARBA" id="ARBA00023315"/>
    </source>
</evidence>
<organism evidence="16 17">
    <name type="scientific">Desulfoluna spongiiphila</name>
    <dbReference type="NCBI Taxonomy" id="419481"/>
    <lineage>
        <taxon>Bacteria</taxon>
        <taxon>Pseudomonadati</taxon>
        <taxon>Thermodesulfobacteriota</taxon>
        <taxon>Desulfobacteria</taxon>
        <taxon>Desulfobacterales</taxon>
        <taxon>Desulfolunaceae</taxon>
        <taxon>Desulfoluna</taxon>
    </lineage>
</organism>
<dbReference type="GO" id="GO:0006085">
    <property type="term" value="P:acetyl-CoA biosynthetic process"/>
    <property type="evidence" value="ECO:0007669"/>
    <property type="project" value="UniProtKB-UniPathway"/>
</dbReference>
<dbReference type="CDD" id="cd03109">
    <property type="entry name" value="DTBS"/>
    <property type="match status" value="1"/>
</dbReference>
<evidence type="ECO:0000256" key="13">
    <source>
        <dbReference type="SAM" id="Coils"/>
    </source>
</evidence>
<dbReference type="RefSeq" id="WP_092211113.1">
    <property type="nucleotide sequence ID" value="NZ_FMUX01000009.1"/>
</dbReference>
<evidence type="ECO:0000256" key="7">
    <source>
        <dbReference type="ARBA" id="ARBA00021528"/>
    </source>
</evidence>
<dbReference type="Gene3D" id="3.40.1390.20">
    <property type="entry name" value="HprK N-terminal domain-like"/>
    <property type="match status" value="1"/>
</dbReference>
<comment type="subcellular location">
    <subcellularLocation>
        <location evidence="1 12">Cytoplasm</location>
    </subcellularLocation>
</comment>
<dbReference type="InterPro" id="IPR016475">
    <property type="entry name" value="P-Actrans_bac"/>
</dbReference>
<keyword evidence="17" id="KW-1185">Reference proteome</keyword>
<evidence type="ECO:0000256" key="9">
    <source>
        <dbReference type="ARBA" id="ARBA00022679"/>
    </source>
</evidence>
<dbReference type="GO" id="GO:0008959">
    <property type="term" value="F:phosphate acetyltransferase activity"/>
    <property type="evidence" value="ECO:0007669"/>
    <property type="project" value="UniProtKB-EC"/>
</dbReference>
<sequence>MAKSLYISTTNARSGKSTIVLGIMQLLLRDLQNVGFFRPIINPVDGERDYDTDLVLSHFYLGMRYEDTYAMTLDEAKKLVNAGKQNQMIEIILNKYKQLEEKYDFVLCEGIDFVVGNEAFTFDINAVVAANMGCPALVVTNAHNATIDEIVSLNHLAMEDLEDKGVDILGIMVNRAEASQTEVILETLQKDIKVENCSFHVIPEDSNLMKPTVADLQKWLGADVIYGKKAMDKMIDGYVIAAMQINNFLNYIKEDSLVVTAGDRTDIILSAMASRLSNAYPNISGILLTGGIAPSESIQRLVEGWEGIPVPILLVNDPTYPTMRNLNHVHARLESNNPKKIASALGLFEAHVDTQEMRRKLIERKSVNVTPQMFEYNLIQKAKKNKQHIVLPEGTGERILNACDILLRRDVCEVTLLGKESEIQAKISKLGLDLAGAHIVEPAKSPLYEEYVAEFYEMRKNKKGMNQDVARDLISDVTYFATMMVHKGHADGMVSGSVNTTAHTIKPAFQIIKTRPDASIVSSIFLMCLKDRVLAFGDCAVNPTPNAEQLAEVAIGSAQTAEIFGVDPRVAMLSYSTGSSGKGAEVEKVIEATRIAKERCPDLLLEGPIQYDAAIDPSVARTKLPDSKVAGQATVFIFPDLNTGNNTYKAVQRSSDQVVAIGPVLQGLNKPVNDLSRGCTVPDIVNTVAITAVQAQAAKGLV</sequence>